<evidence type="ECO:0000313" key="2">
    <source>
        <dbReference type="EMBL" id="CAE2293653.1"/>
    </source>
</evidence>
<reference evidence="2" key="1">
    <citation type="submission" date="2021-01" db="EMBL/GenBank/DDBJ databases">
        <authorList>
            <person name="Corre E."/>
            <person name="Pelletier E."/>
            <person name="Niang G."/>
            <person name="Scheremetjew M."/>
            <person name="Finn R."/>
            <person name="Kale V."/>
            <person name="Holt S."/>
            <person name="Cochrane G."/>
            <person name="Meng A."/>
            <person name="Brown T."/>
            <person name="Cohen L."/>
        </authorList>
    </citation>
    <scope>NUCLEOTIDE SEQUENCE</scope>
    <source>
        <strain evidence="2">CCMP 2712</strain>
    </source>
</reference>
<accession>A0A7S4KFS7</accession>
<name>A0A7S4KFS7_GUITH</name>
<feature type="region of interest" description="Disordered" evidence="1">
    <location>
        <begin position="325"/>
        <end position="346"/>
    </location>
</feature>
<gene>
    <name evidence="2" type="ORF">GTHE00462_LOCUS12327</name>
</gene>
<proteinExistence type="predicted"/>
<dbReference type="AlphaFoldDB" id="A0A7S4KFS7"/>
<protein>
    <submittedName>
        <fullName evidence="2">Uncharacterized protein</fullName>
    </submittedName>
</protein>
<sequence length="419" mass="48261">MDHTSMTCIANTLVRNNRRLLLIFFFIMLFGKRLDADTRLQRVKLISLHEMRLRGGGKSDAWTRFEDLIKGAEGRKAFLEEIQGNSPQSQEMTGSNEQLIKNIFMDAPATITHKESKPPLLEVDWYQRKLSSARAQYKKWRSEGIRLPSAQELLKRYVEGSLVTFKKKMEKFTGNKNLKQKVIMQAISKRYEFCGDMLVRRGSQLRAFQCYLNATQYDQTNFRARKMVEKYSLHFNRPRRKAIPCTPAKASRALLQDKYTLQNLRRSSRVRYLNSTELLVYSCMVNVTVLVNSSLLASSPDGLQRFPMYLIRTTLSKGFRLHPPGKENVQRRKKTKGDTKALSSPGWKGKVLPAESAVASRTPLFEMLCHQPYNEKLCSQQAENFQDKKVFIAAPTGSVPRRRFSIESEPSDQSLLRIS</sequence>
<evidence type="ECO:0000256" key="1">
    <source>
        <dbReference type="SAM" id="MobiDB-lite"/>
    </source>
</evidence>
<organism evidence="2">
    <name type="scientific">Guillardia theta</name>
    <name type="common">Cryptophyte</name>
    <name type="synonym">Cryptomonas phi</name>
    <dbReference type="NCBI Taxonomy" id="55529"/>
    <lineage>
        <taxon>Eukaryota</taxon>
        <taxon>Cryptophyceae</taxon>
        <taxon>Pyrenomonadales</taxon>
        <taxon>Geminigeraceae</taxon>
        <taxon>Guillardia</taxon>
    </lineage>
</organism>
<dbReference type="EMBL" id="HBKN01015804">
    <property type="protein sequence ID" value="CAE2293653.1"/>
    <property type="molecule type" value="Transcribed_RNA"/>
</dbReference>